<evidence type="ECO:0000313" key="2">
    <source>
        <dbReference type="EMBL" id="SUJ01437.1"/>
    </source>
</evidence>
<gene>
    <name evidence="2" type="ORF">NCTC11388_00782</name>
</gene>
<name>A0A380BH89_SPHSI</name>
<dbReference type="NCBIfam" id="NF047539">
    <property type="entry name" value="XAC2610_fam"/>
    <property type="match status" value="1"/>
</dbReference>
<keyword evidence="1" id="KW-0732">Signal</keyword>
<dbReference type="EMBL" id="UGYW01000002">
    <property type="protein sequence ID" value="SUJ01437.1"/>
    <property type="molecule type" value="Genomic_DNA"/>
</dbReference>
<protein>
    <recommendedName>
        <fullName evidence="4">FG-GAP repeat</fullName>
    </recommendedName>
</protein>
<dbReference type="InterPro" id="IPR058087">
    <property type="entry name" value="XAC2610_dom"/>
</dbReference>
<dbReference type="PROSITE" id="PS51257">
    <property type="entry name" value="PROKAR_LIPOPROTEIN"/>
    <property type="match status" value="1"/>
</dbReference>
<dbReference type="Proteomes" id="UP000254893">
    <property type="component" value="Unassembled WGS sequence"/>
</dbReference>
<feature type="signal peptide" evidence="1">
    <location>
        <begin position="1"/>
        <end position="21"/>
    </location>
</feature>
<proteinExistence type="predicted"/>
<accession>A0A380BH89</accession>
<dbReference type="RefSeq" id="WP_115169185.1">
    <property type="nucleotide sequence ID" value="NZ_UGYW01000002.1"/>
</dbReference>
<feature type="chain" id="PRO_5016928930" description="FG-GAP repeat" evidence="1">
    <location>
        <begin position="22"/>
        <end position="212"/>
    </location>
</feature>
<dbReference type="AlphaFoldDB" id="A0A380BH89"/>
<evidence type="ECO:0000313" key="3">
    <source>
        <dbReference type="Proteomes" id="UP000254893"/>
    </source>
</evidence>
<organism evidence="2 3">
    <name type="scientific">Sphingobacterium spiritivorum</name>
    <name type="common">Flavobacterium spiritivorum</name>
    <dbReference type="NCBI Taxonomy" id="258"/>
    <lineage>
        <taxon>Bacteria</taxon>
        <taxon>Pseudomonadati</taxon>
        <taxon>Bacteroidota</taxon>
        <taxon>Sphingobacteriia</taxon>
        <taxon>Sphingobacteriales</taxon>
        <taxon>Sphingobacteriaceae</taxon>
        <taxon>Sphingobacterium</taxon>
    </lineage>
</organism>
<evidence type="ECO:0008006" key="4">
    <source>
        <dbReference type="Google" id="ProtNLM"/>
    </source>
</evidence>
<sequence>MKKLSTLFVLLILFACTFASTASRAICCGKYRETALLNADTTLDYYPFKDSTYVLSVKPSQNPDALDTVIYMRKTSGTTRAVLWKELVALPEAIDFRSEDFNGDGQEDVLIYAGTGARGANEFYHLYVADPKKHTLIKIQGFEEIPNTVYLPEYNIIVGYAYSGENYYIIYRIDKNNVIHQVGESFKDDFDSDQDNFDKRIKTILNAEKEEH</sequence>
<evidence type="ECO:0000256" key="1">
    <source>
        <dbReference type="SAM" id="SignalP"/>
    </source>
</evidence>
<reference evidence="2 3" key="1">
    <citation type="submission" date="2018-06" db="EMBL/GenBank/DDBJ databases">
        <authorList>
            <consortium name="Pathogen Informatics"/>
            <person name="Doyle S."/>
        </authorList>
    </citation>
    <scope>NUCLEOTIDE SEQUENCE [LARGE SCALE GENOMIC DNA]</scope>
    <source>
        <strain evidence="2 3">NCTC11388</strain>
    </source>
</reference>